<evidence type="ECO:0000256" key="10">
    <source>
        <dbReference type="SAM" id="Phobius"/>
    </source>
</evidence>
<gene>
    <name evidence="12" type="ORF">H9L01_10210</name>
</gene>
<keyword evidence="7 10" id="KW-1133">Transmembrane helix</keyword>
<feature type="transmembrane region" description="Helical" evidence="10">
    <location>
        <begin position="27"/>
        <end position="47"/>
    </location>
</feature>
<evidence type="ECO:0000259" key="11">
    <source>
        <dbReference type="PROSITE" id="PS51105"/>
    </source>
</evidence>
<feature type="transmembrane region" description="Helical" evidence="10">
    <location>
        <begin position="344"/>
        <end position="366"/>
    </location>
</feature>
<dbReference type="InterPro" id="IPR003352">
    <property type="entry name" value="PTS_EIIC"/>
</dbReference>
<dbReference type="EMBL" id="CP060715">
    <property type="protein sequence ID" value="QNN60721.1"/>
    <property type="molecule type" value="Genomic_DNA"/>
</dbReference>
<dbReference type="PIRSF" id="PIRSF006351">
    <property type="entry name" value="PTS_EIIC-Cellobiose"/>
    <property type="match status" value="1"/>
</dbReference>
<proteinExistence type="predicted"/>
<keyword evidence="13" id="KW-1185">Reference proteome</keyword>
<dbReference type="RefSeq" id="WP_187533844.1">
    <property type="nucleotide sequence ID" value="NZ_CBCSHU010000023.1"/>
</dbReference>
<name>A0A7G9RYP6_9FIRM</name>
<reference evidence="12 13" key="1">
    <citation type="submission" date="2020-08" db="EMBL/GenBank/DDBJ databases">
        <title>Genome sequence of Erysipelothrix inopinata DSM 15511T.</title>
        <authorList>
            <person name="Hyun D.-W."/>
            <person name="Bae J.-W."/>
        </authorList>
    </citation>
    <scope>NUCLEOTIDE SEQUENCE [LARGE SCALE GENOMIC DNA]</scope>
    <source>
        <strain evidence="12 13">DSM 15511</strain>
    </source>
</reference>
<evidence type="ECO:0000256" key="7">
    <source>
        <dbReference type="ARBA" id="ARBA00022989"/>
    </source>
</evidence>
<dbReference type="InterPro" id="IPR004796">
    <property type="entry name" value="PTS_IIC_cello"/>
</dbReference>
<evidence type="ECO:0000256" key="1">
    <source>
        <dbReference type="ARBA" id="ARBA00004651"/>
    </source>
</evidence>
<keyword evidence="4 9" id="KW-0762">Sugar transport</keyword>
<evidence type="ECO:0000256" key="5">
    <source>
        <dbReference type="ARBA" id="ARBA00022683"/>
    </source>
</evidence>
<dbReference type="AlphaFoldDB" id="A0A7G9RYP6"/>
<dbReference type="GO" id="GO:1901264">
    <property type="term" value="P:carbohydrate derivative transport"/>
    <property type="evidence" value="ECO:0007669"/>
    <property type="project" value="TreeGrafter"/>
</dbReference>
<comment type="subcellular location">
    <subcellularLocation>
        <location evidence="1">Cell membrane</location>
        <topology evidence="1">Multi-pass membrane protein</topology>
    </subcellularLocation>
</comment>
<dbReference type="InterPro" id="IPR051088">
    <property type="entry name" value="PTS_Sugar-EIIC/EIIB"/>
</dbReference>
<evidence type="ECO:0000256" key="2">
    <source>
        <dbReference type="ARBA" id="ARBA00022448"/>
    </source>
</evidence>
<keyword evidence="3 9" id="KW-1003">Cell membrane</keyword>
<dbReference type="KEGG" id="eio:H9L01_10210"/>
<protein>
    <recommendedName>
        <fullName evidence="9">Permease IIC component</fullName>
    </recommendedName>
</protein>
<dbReference type="GO" id="GO:0009401">
    <property type="term" value="P:phosphoenolpyruvate-dependent sugar phosphotransferase system"/>
    <property type="evidence" value="ECO:0007669"/>
    <property type="project" value="UniProtKB-KW"/>
</dbReference>
<organism evidence="12 13">
    <name type="scientific">Erysipelothrix inopinata</name>
    <dbReference type="NCBI Taxonomy" id="225084"/>
    <lineage>
        <taxon>Bacteria</taxon>
        <taxon>Bacillati</taxon>
        <taxon>Bacillota</taxon>
        <taxon>Erysipelotrichia</taxon>
        <taxon>Erysipelotrichales</taxon>
        <taxon>Erysipelotrichaceae</taxon>
        <taxon>Erysipelothrix</taxon>
    </lineage>
</organism>
<feature type="transmembrane region" description="Helical" evidence="10">
    <location>
        <begin position="142"/>
        <end position="164"/>
    </location>
</feature>
<dbReference type="PANTHER" id="PTHR33989:SF8">
    <property type="entry name" value="PERMEASE IIC COMPONENT"/>
    <property type="match status" value="1"/>
</dbReference>
<evidence type="ECO:0000256" key="8">
    <source>
        <dbReference type="ARBA" id="ARBA00023136"/>
    </source>
</evidence>
<evidence type="ECO:0000256" key="3">
    <source>
        <dbReference type="ARBA" id="ARBA00022475"/>
    </source>
</evidence>
<dbReference type="Pfam" id="PF02378">
    <property type="entry name" value="PTS_EIIC"/>
    <property type="match status" value="1"/>
</dbReference>
<evidence type="ECO:0000256" key="9">
    <source>
        <dbReference type="PIRNR" id="PIRNR006351"/>
    </source>
</evidence>
<evidence type="ECO:0000256" key="4">
    <source>
        <dbReference type="ARBA" id="ARBA00022597"/>
    </source>
</evidence>
<dbReference type="NCBIfam" id="TIGR00410">
    <property type="entry name" value="lacE"/>
    <property type="match status" value="1"/>
</dbReference>
<feature type="transmembrane region" description="Helical" evidence="10">
    <location>
        <begin position="391"/>
        <end position="411"/>
    </location>
</feature>
<feature type="transmembrane region" description="Helical" evidence="10">
    <location>
        <begin position="184"/>
        <end position="204"/>
    </location>
</feature>
<evidence type="ECO:0000313" key="12">
    <source>
        <dbReference type="EMBL" id="QNN60721.1"/>
    </source>
</evidence>
<keyword evidence="8 9" id="KW-0472">Membrane</keyword>
<dbReference type="InterPro" id="IPR004501">
    <property type="entry name" value="PTS_EIIC_3"/>
</dbReference>
<dbReference type="Proteomes" id="UP000515928">
    <property type="component" value="Chromosome"/>
</dbReference>
<accession>A0A7G9RYP6</accession>
<feature type="transmembrane region" description="Helical" evidence="10">
    <location>
        <begin position="286"/>
        <end position="305"/>
    </location>
</feature>
<dbReference type="GO" id="GO:0008982">
    <property type="term" value="F:protein-N(PI)-phosphohistidine-sugar phosphotransferase activity"/>
    <property type="evidence" value="ECO:0007669"/>
    <property type="project" value="UniProtKB-UniRule"/>
</dbReference>
<dbReference type="PROSITE" id="PS51105">
    <property type="entry name" value="PTS_EIIC_TYPE_3"/>
    <property type="match status" value="1"/>
</dbReference>
<feature type="transmembrane region" description="Helical" evidence="10">
    <location>
        <begin position="103"/>
        <end position="122"/>
    </location>
</feature>
<dbReference type="GO" id="GO:0005886">
    <property type="term" value="C:plasma membrane"/>
    <property type="evidence" value="ECO:0007669"/>
    <property type="project" value="UniProtKB-SubCell"/>
</dbReference>
<comment type="function">
    <text evidence="9">The phosphoenolpyruvate-dependent sugar phosphotransferase system (PTS), a major carbohydrate active -transport system, catalyzes the phosphorylation of incoming sugar substrates concomitant with their translocation across the cell membrane.</text>
</comment>
<dbReference type="PANTHER" id="PTHR33989">
    <property type="match status" value="1"/>
</dbReference>
<sequence length="430" mass="47177">MQKISNFVEEKLAPPLIRFSQLKYVQVMQFTGLGIMSLLIIGSLFLLLASFPSKAYLNFLGDFRWTIAQVAGIGTNYIGLFTVFTTSYALVDWYNRNRGETNEIVQPVILAAACFLLLNPVQTLEVVVKNSTETTMFTGVSQAFLGADGVFTGIIVAIVSVEIYRFFLRKKVTIKMPEGVPPMVANVFAGLIPSIFVVVFWWVLGSVLNINIGKLITGLFTPLLQVGDTPLASGIIVVIDRILWSVGIHGSNTISPITGTYMTQMVAANQAAFAAGEALPYTYTTLFLDNYVWTSVVPLVILLVMSKKPRLKGLGALSLPGSIFNIAEPVIFGLPIMLNPLMMIPFILSAVVLLIMAVIGSSLHILPTPVLSIPWITPAPIKAFLSTGGRWEAAAFVIIGWIVSFLIYYPFFKILEKNEELNMKSAKEHQ</sequence>
<evidence type="ECO:0000256" key="6">
    <source>
        <dbReference type="ARBA" id="ARBA00022692"/>
    </source>
</evidence>
<keyword evidence="2 9" id="KW-0813">Transport</keyword>
<evidence type="ECO:0000313" key="13">
    <source>
        <dbReference type="Proteomes" id="UP000515928"/>
    </source>
</evidence>
<feature type="transmembrane region" description="Helical" evidence="10">
    <location>
        <begin position="67"/>
        <end position="91"/>
    </location>
</feature>
<keyword evidence="5" id="KW-0598">Phosphotransferase system</keyword>
<feature type="domain" description="PTS EIIC type-3" evidence="11">
    <location>
        <begin position="8"/>
        <end position="411"/>
    </location>
</feature>
<keyword evidence="6 10" id="KW-0812">Transmembrane</keyword>